<feature type="compositionally biased region" description="Low complexity" evidence="1">
    <location>
        <begin position="11"/>
        <end position="31"/>
    </location>
</feature>
<reference evidence="3" key="1">
    <citation type="submission" date="2022-10" db="EMBL/GenBank/DDBJ databases">
        <title>The complete genomes of actinobacterial strains from the NBC collection.</title>
        <authorList>
            <person name="Joergensen T.S."/>
            <person name="Alvarez Arevalo M."/>
            <person name="Sterndorff E.B."/>
            <person name="Faurdal D."/>
            <person name="Vuksanovic O."/>
            <person name="Mourched A.-S."/>
            <person name="Charusanti P."/>
            <person name="Shaw S."/>
            <person name="Blin K."/>
            <person name="Weber T."/>
        </authorList>
    </citation>
    <scope>NUCLEOTIDE SEQUENCE</scope>
    <source>
        <strain evidence="3">NBC_01401</strain>
    </source>
</reference>
<dbReference type="PANTHER" id="PTHR42815:SF2">
    <property type="entry name" value="FAD-BINDING, PUTATIVE (AFU_ORTHOLOGUE AFUA_6G07600)-RELATED"/>
    <property type="match status" value="1"/>
</dbReference>
<evidence type="ECO:0000259" key="2">
    <source>
        <dbReference type="Pfam" id="PF01243"/>
    </source>
</evidence>
<dbReference type="InterPro" id="IPR024029">
    <property type="entry name" value="Pyridox_Oxase_FMN-dep"/>
</dbReference>
<dbReference type="AlphaFoldDB" id="A0AAU3GSA6"/>
<evidence type="ECO:0000313" key="3">
    <source>
        <dbReference type="EMBL" id="WTY94696.1"/>
    </source>
</evidence>
<protein>
    <submittedName>
        <fullName evidence="3">Pyridoxamine 5'-phosphate oxidase family protein</fullName>
    </submittedName>
</protein>
<sequence>MPPSEPAPDTGRPSAGAPSAGRPSAGGASAGRADDRAGGPVGSGDHTEITTREELLGLIGQPNPAVFSKASQVLREFEREWIRHAPLCFIATAASDGTCDVSPKGDPPGFVHVLDDSTLAVPDRPGNRRLDSWLNVLQNPHVGMIFVIPGRGDTLRVNGRARLVRSEQLLDRMVVKGNRPVLALLVDVDEAYFHCAKSFMRGAVWDPESWAPDAAPSRARIAKATEWTEVSLEALEERYGPSYARRLYP</sequence>
<dbReference type="EMBL" id="CP109535">
    <property type="protein sequence ID" value="WTY94696.1"/>
    <property type="molecule type" value="Genomic_DNA"/>
</dbReference>
<dbReference type="PANTHER" id="PTHR42815">
    <property type="entry name" value="FAD-BINDING, PUTATIVE (AFU_ORTHOLOGUE AFUA_6G07600)-RELATED"/>
    <property type="match status" value="1"/>
</dbReference>
<dbReference type="InterPro" id="IPR011576">
    <property type="entry name" value="Pyridox_Oxase_N"/>
</dbReference>
<gene>
    <name evidence="3" type="ORF">OG626_07190</name>
</gene>
<dbReference type="InterPro" id="IPR012349">
    <property type="entry name" value="Split_barrel_FMN-bd"/>
</dbReference>
<dbReference type="NCBIfam" id="TIGR04025">
    <property type="entry name" value="PPOX_FMN_DR2398"/>
    <property type="match status" value="1"/>
</dbReference>
<name>A0AAU3GSA6_9ACTN</name>
<feature type="region of interest" description="Disordered" evidence="1">
    <location>
        <begin position="1"/>
        <end position="47"/>
    </location>
</feature>
<dbReference type="Pfam" id="PF01243">
    <property type="entry name" value="PNPOx_N"/>
    <property type="match status" value="1"/>
</dbReference>
<evidence type="ECO:0000256" key="1">
    <source>
        <dbReference type="SAM" id="MobiDB-lite"/>
    </source>
</evidence>
<accession>A0AAU3GSA6</accession>
<organism evidence="3">
    <name type="scientific">Streptomyces sp. NBC_01401</name>
    <dbReference type="NCBI Taxonomy" id="2903854"/>
    <lineage>
        <taxon>Bacteria</taxon>
        <taxon>Bacillati</taxon>
        <taxon>Actinomycetota</taxon>
        <taxon>Actinomycetes</taxon>
        <taxon>Kitasatosporales</taxon>
        <taxon>Streptomycetaceae</taxon>
        <taxon>Streptomyces</taxon>
    </lineage>
</organism>
<proteinExistence type="predicted"/>
<dbReference type="Gene3D" id="2.30.110.10">
    <property type="entry name" value="Electron Transport, Fmn-binding Protein, Chain A"/>
    <property type="match status" value="1"/>
</dbReference>
<dbReference type="SUPFAM" id="SSF50475">
    <property type="entry name" value="FMN-binding split barrel"/>
    <property type="match status" value="1"/>
</dbReference>
<feature type="domain" description="Pyridoxamine 5'-phosphate oxidase N-terminal" evidence="2">
    <location>
        <begin position="78"/>
        <end position="195"/>
    </location>
</feature>